<organism evidence="7 8">
    <name type="scientific">Janthinobacterium lividum</name>
    <dbReference type="NCBI Taxonomy" id="29581"/>
    <lineage>
        <taxon>Bacteria</taxon>
        <taxon>Pseudomonadati</taxon>
        <taxon>Pseudomonadota</taxon>
        <taxon>Betaproteobacteria</taxon>
        <taxon>Burkholderiales</taxon>
        <taxon>Oxalobacteraceae</taxon>
        <taxon>Janthinobacterium</taxon>
    </lineage>
</organism>
<comment type="caution">
    <text evidence="7">The sequence shown here is derived from an EMBL/GenBank/DDBJ whole genome shotgun (WGS) entry which is preliminary data.</text>
</comment>
<dbReference type="InterPro" id="IPR029063">
    <property type="entry name" value="SAM-dependent_MTases_sf"/>
</dbReference>
<keyword evidence="3" id="KW-0808">Transferase</keyword>
<dbReference type="PANTHER" id="PTHR10629:SF52">
    <property type="entry name" value="DNA (CYTOSINE-5)-METHYLTRANSFERASE 1"/>
    <property type="match status" value="1"/>
</dbReference>
<dbReference type="GO" id="GO:0003886">
    <property type="term" value="F:DNA (cytosine-5-)-methyltransferase activity"/>
    <property type="evidence" value="ECO:0007669"/>
    <property type="project" value="UniProtKB-EC"/>
</dbReference>
<keyword evidence="5" id="KW-0680">Restriction system</keyword>
<protein>
    <recommendedName>
        <fullName evidence="1">DNA (cytosine-5-)-methyltransferase</fullName>
        <ecNumber evidence="1">2.1.1.37</ecNumber>
    </recommendedName>
</protein>
<dbReference type="EMBL" id="MAQB02000001">
    <property type="protein sequence ID" value="OFJ47692.1"/>
    <property type="molecule type" value="Genomic_DNA"/>
</dbReference>
<accession>A0A1E8PMZ8</accession>
<dbReference type="GO" id="GO:0044027">
    <property type="term" value="P:negative regulation of gene expression via chromosomal CpG island methylation"/>
    <property type="evidence" value="ECO:0007669"/>
    <property type="project" value="TreeGrafter"/>
</dbReference>
<evidence type="ECO:0000256" key="5">
    <source>
        <dbReference type="ARBA" id="ARBA00022747"/>
    </source>
</evidence>
<dbReference type="GO" id="GO:0003677">
    <property type="term" value="F:DNA binding"/>
    <property type="evidence" value="ECO:0007669"/>
    <property type="project" value="TreeGrafter"/>
</dbReference>
<dbReference type="PANTHER" id="PTHR10629">
    <property type="entry name" value="CYTOSINE-SPECIFIC METHYLTRANSFERASE"/>
    <property type="match status" value="1"/>
</dbReference>
<dbReference type="InterPro" id="IPR050390">
    <property type="entry name" value="C5-Methyltransferase"/>
</dbReference>
<dbReference type="Proteomes" id="UP000092634">
    <property type="component" value="Unassembled WGS sequence"/>
</dbReference>
<evidence type="ECO:0000256" key="2">
    <source>
        <dbReference type="ARBA" id="ARBA00022603"/>
    </source>
</evidence>
<evidence type="ECO:0000256" key="4">
    <source>
        <dbReference type="ARBA" id="ARBA00022691"/>
    </source>
</evidence>
<dbReference type="SUPFAM" id="SSF53335">
    <property type="entry name" value="S-adenosyl-L-methionine-dependent methyltransferases"/>
    <property type="match status" value="1"/>
</dbReference>
<dbReference type="Pfam" id="PF00145">
    <property type="entry name" value="DNA_methylase"/>
    <property type="match status" value="2"/>
</dbReference>
<keyword evidence="2 7" id="KW-0489">Methyltransferase</keyword>
<dbReference type="AlphaFoldDB" id="A0A1E8PMZ8"/>
<dbReference type="EC" id="2.1.1.37" evidence="1"/>
<evidence type="ECO:0000313" key="8">
    <source>
        <dbReference type="Proteomes" id="UP000092634"/>
    </source>
</evidence>
<name>A0A1E8PMZ8_9BURK</name>
<reference evidence="7 8" key="1">
    <citation type="submission" date="2016-10" db="EMBL/GenBank/DDBJ databases">
        <title>Updated version of Genome Assembly of Janthinobacterium lividum ERGS5:01.</title>
        <authorList>
            <person name="Kumar R."/>
            <person name="Acharya V."/>
            <person name="Singh D."/>
        </authorList>
    </citation>
    <scope>NUCLEOTIDE SEQUENCE [LARGE SCALE GENOMIC DNA]</scope>
    <source>
        <strain evidence="7 8">ERGS5:01</strain>
    </source>
</reference>
<evidence type="ECO:0000256" key="1">
    <source>
        <dbReference type="ARBA" id="ARBA00011975"/>
    </source>
</evidence>
<evidence type="ECO:0000256" key="3">
    <source>
        <dbReference type="ARBA" id="ARBA00022679"/>
    </source>
</evidence>
<dbReference type="Gene3D" id="3.40.50.150">
    <property type="entry name" value="Vaccinia Virus protein VP39"/>
    <property type="match status" value="1"/>
</dbReference>
<dbReference type="GO" id="GO:0009307">
    <property type="term" value="P:DNA restriction-modification system"/>
    <property type="evidence" value="ECO:0007669"/>
    <property type="project" value="UniProtKB-KW"/>
</dbReference>
<keyword evidence="4" id="KW-0949">S-adenosyl-L-methionine</keyword>
<dbReference type="InterPro" id="IPR001525">
    <property type="entry name" value="C5_MeTfrase"/>
</dbReference>
<evidence type="ECO:0000313" key="7">
    <source>
        <dbReference type="EMBL" id="OFJ47692.1"/>
    </source>
</evidence>
<dbReference type="REBASE" id="265719">
    <property type="entry name" value="M.Jli501ORF370P"/>
</dbReference>
<dbReference type="GO" id="GO:0032259">
    <property type="term" value="P:methylation"/>
    <property type="evidence" value="ECO:0007669"/>
    <property type="project" value="UniProtKB-KW"/>
</dbReference>
<comment type="catalytic activity">
    <reaction evidence="6">
        <text>a 2'-deoxycytidine in DNA + S-adenosyl-L-methionine = a 5-methyl-2'-deoxycytidine in DNA + S-adenosyl-L-homocysteine + H(+)</text>
        <dbReference type="Rhea" id="RHEA:13681"/>
        <dbReference type="Rhea" id="RHEA-COMP:11369"/>
        <dbReference type="Rhea" id="RHEA-COMP:11370"/>
        <dbReference type="ChEBI" id="CHEBI:15378"/>
        <dbReference type="ChEBI" id="CHEBI:57856"/>
        <dbReference type="ChEBI" id="CHEBI:59789"/>
        <dbReference type="ChEBI" id="CHEBI:85452"/>
        <dbReference type="ChEBI" id="CHEBI:85454"/>
        <dbReference type="EC" id="2.1.1.37"/>
    </reaction>
</comment>
<sequence length="524" mass="57881">MTRQFLLPIHDELVVDEFSCGGGMSQAIEAAIGRPVDIAVNHNSDACSMHEANHPQTKHFCADVFDVDPRDVTGDMPVGLLHMSPDCTDHSQAKGGQPRSARLRGLPWIGVRWAGQKRPRVMTLENVKQIRNWGPLIAKRCKVTGRAIRLDGTVAAPGERIPVQQQYLIPNPKHAGRTWNKFNRIIQGMGYVTDDKLLCAADFSAATSRVRLFWVARCDGEPIVWPQPSHHKLPLAGHKKWRPAYEHIDFSIPSKSIFDRARPLAEATNARLAVGLKRYVLDSADPFIIELANWSREGVTSIREPLRTITAWPRGGSMAVAEPRLVAAFIDQANGGFNSTPARDMRAPLSTITHTGGQQRPVMAHLLHLRGNCAAADLKAPLHTISAGGQHHGVVEYHLAPEAEEGALRCAAFFIRYYGSGGQWGDLREPLSTITTKDRLALVTVWIKGDPYVIVDICLRMLSPRELYNISSFPRNYIIDRGHDGRVFSKATQVSMCGNAVPPKLGEAVIRANYQPLSQMARAA</sequence>
<evidence type="ECO:0000256" key="6">
    <source>
        <dbReference type="ARBA" id="ARBA00047422"/>
    </source>
</evidence>
<proteinExistence type="predicted"/>
<gene>
    <name evidence="7" type="ORF">BA896_000370</name>
</gene>
<dbReference type="Gene3D" id="3.90.120.10">
    <property type="entry name" value="DNA Methylase, subunit A, domain 2"/>
    <property type="match status" value="1"/>
</dbReference>